<dbReference type="Proteomes" id="UP000620327">
    <property type="component" value="Unassembled WGS sequence"/>
</dbReference>
<dbReference type="RefSeq" id="WP_187015771.1">
    <property type="nucleotide sequence ID" value="NZ_JACOQI010000018.1"/>
</dbReference>
<name>A0A923MK28_9FIRM</name>
<accession>A0A923MK28</accession>
<comment type="caution">
    <text evidence="2">The sequence shown here is derived from an EMBL/GenBank/DDBJ whole genome shotgun (WGS) entry which is preliminary data.</text>
</comment>
<feature type="region of interest" description="Disordered" evidence="1">
    <location>
        <begin position="437"/>
        <end position="456"/>
    </location>
</feature>
<evidence type="ECO:0000256" key="1">
    <source>
        <dbReference type="SAM" id="MobiDB-lite"/>
    </source>
</evidence>
<feature type="region of interest" description="Disordered" evidence="1">
    <location>
        <begin position="524"/>
        <end position="543"/>
    </location>
</feature>
<feature type="region of interest" description="Disordered" evidence="1">
    <location>
        <begin position="204"/>
        <end position="226"/>
    </location>
</feature>
<proteinExistence type="predicted"/>
<evidence type="ECO:0000313" key="3">
    <source>
        <dbReference type="Proteomes" id="UP000620327"/>
    </source>
</evidence>
<feature type="region of interest" description="Disordered" evidence="1">
    <location>
        <begin position="82"/>
        <end position="102"/>
    </location>
</feature>
<feature type="compositionally biased region" description="Basic and acidic residues" evidence="1">
    <location>
        <begin position="83"/>
        <end position="102"/>
    </location>
</feature>
<gene>
    <name evidence="2" type="ORF">H8Z83_14790</name>
</gene>
<protein>
    <submittedName>
        <fullName evidence="2">Uncharacterized protein</fullName>
    </submittedName>
</protein>
<evidence type="ECO:0000313" key="2">
    <source>
        <dbReference type="EMBL" id="MBC5771565.1"/>
    </source>
</evidence>
<feature type="compositionally biased region" description="Basic and acidic residues" evidence="1">
    <location>
        <begin position="524"/>
        <end position="536"/>
    </location>
</feature>
<reference evidence="2" key="1">
    <citation type="submission" date="2020-08" db="EMBL/GenBank/DDBJ databases">
        <title>Genome public.</title>
        <authorList>
            <person name="Liu C."/>
            <person name="Sun Q."/>
        </authorList>
    </citation>
    <scope>NUCLEOTIDE SEQUENCE</scope>
    <source>
        <strain evidence="2">BX15</strain>
    </source>
</reference>
<dbReference type="AlphaFoldDB" id="A0A923MK28"/>
<organism evidence="2 3">
    <name type="scientific">Dysosmobacter segnis</name>
    <dbReference type="NCBI Taxonomy" id="2763042"/>
    <lineage>
        <taxon>Bacteria</taxon>
        <taxon>Bacillati</taxon>
        <taxon>Bacillota</taxon>
        <taxon>Clostridia</taxon>
        <taxon>Eubacteriales</taxon>
        <taxon>Oscillospiraceae</taxon>
        <taxon>Dysosmobacter</taxon>
    </lineage>
</organism>
<sequence>MTVIRLTRKQLYDEIWEISAAGTAKKYDIPYSQFLKQIKEANIPIPPSGYWTKISFGKPVEKTALKKPFDKVVSLVKEVSLPKGEKPEPGSDPNKKLSDQQEKVRQLSVSSTVVQEQQVPDETHKVDVVAELFQEPETIKQWGQTYNVYDRETLYKEVWAAPVTEVAKKYKVSDVAIHKVCKSLEIPTPSQGYWAKLRAGKPVAKTPLPQSTKTAKKIGAQTGYTPPSETNQNVLEFLGDEDRAVVMAVASQILLPDENERMHSKIIAHRKVIAEWKKQENRNANDKWRPRNTPAPPFLANTISNTSIPRACRIIDALIKAMEPLGCKLTDNLEFAVNGETVCVSFSESQDKINHIPTKEENRQLLEYEEKRRKYSYASRPQISKYDYQYNGRLCLKINNQKSFRDCKAYQLEDRLGDMMLELYAAAEGLRQQRLAREEAERKRQEDARREEERRKRYNTEVDRTLALANIADDYDTACKIRRYISAYKVAHLDEDISEWQEWANAKADWYDPTISREDELLGKRDHAKAKDEKTPKHSGYWW</sequence>
<dbReference type="EMBL" id="JACOQI010000018">
    <property type="protein sequence ID" value="MBC5771565.1"/>
    <property type="molecule type" value="Genomic_DNA"/>
</dbReference>
<keyword evidence="3" id="KW-1185">Reference proteome</keyword>